<comment type="caution">
    <text evidence="2">The sequence shown here is derived from an EMBL/GenBank/DDBJ whole genome shotgun (WGS) entry which is preliminary data.</text>
</comment>
<dbReference type="EMBL" id="BLXT01003746">
    <property type="protein sequence ID" value="GFO05163.1"/>
    <property type="molecule type" value="Genomic_DNA"/>
</dbReference>
<dbReference type="AlphaFoldDB" id="A0AAV4AED3"/>
<feature type="compositionally biased region" description="Low complexity" evidence="1">
    <location>
        <begin position="123"/>
        <end position="132"/>
    </location>
</feature>
<dbReference type="Proteomes" id="UP000735302">
    <property type="component" value="Unassembled WGS sequence"/>
</dbReference>
<accession>A0AAV4AED3</accession>
<keyword evidence="3" id="KW-1185">Reference proteome</keyword>
<name>A0AAV4AED3_9GAST</name>
<feature type="region of interest" description="Disordered" evidence="1">
    <location>
        <begin position="111"/>
        <end position="153"/>
    </location>
</feature>
<protein>
    <submittedName>
        <fullName evidence="2">Uncharacterized protein</fullName>
    </submittedName>
</protein>
<proteinExistence type="predicted"/>
<evidence type="ECO:0000256" key="1">
    <source>
        <dbReference type="SAM" id="MobiDB-lite"/>
    </source>
</evidence>
<sequence length="153" mass="17351">MAKGEAYTTKTGKAMPARKTGQGCNGRLNCFERIVGDHRDKILQSFNDIGDKQQQDIYLHGCIDLHAPKRKRSRTRAREKGNGSKCFTYEYSVTLNGVRFTSMYGSIRSPPWHWQESSETNKKANNPTTTAPLMDMGGHHDHHFTLPLGIKRK</sequence>
<evidence type="ECO:0000313" key="3">
    <source>
        <dbReference type="Proteomes" id="UP000735302"/>
    </source>
</evidence>
<organism evidence="2 3">
    <name type="scientific">Plakobranchus ocellatus</name>
    <dbReference type="NCBI Taxonomy" id="259542"/>
    <lineage>
        <taxon>Eukaryota</taxon>
        <taxon>Metazoa</taxon>
        <taxon>Spiralia</taxon>
        <taxon>Lophotrochozoa</taxon>
        <taxon>Mollusca</taxon>
        <taxon>Gastropoda</taxon>
        <taxon>Heterobranchia</taxon>
        <taxon>Euthyneura</taxon>
        <taxon>Panpulmonata</taxon>
        <taxon>Sacoglossa</taxon>
        <taxon>Placobranchoidea</taxon>
        <taxon>Plakobranchidae</taxon>
        <taxon>Plakobranchus</taxon>
    </lineage>
</organism>
<feature type="region of interest" description="Disordered" evidence="1">
    <location>
        <begin position="1"/>
        <end position="20"/>
    </location>
</feature>
<evidence type="ECO:0000313" key="2">
    <source>
        <dbReference type="EMBL" id="GFO05163.1"/>
    </source>
</evidence>
<reference evidence="2 3" key="1">
    <citation type="journal article" date="2021" name="Elife">
        <title>Chloroplast acquisition without the gene transfer in kleptoplastic sea slugs, Plakobranchus ocellatus.</title>
        <authorList>
            <person name="Maeda T."/>
            <person name="Takahashi S."/>
            <person name="Yoshida T."/>
            <person name="Shimamura S."/>
            <person name="Takaki Y."/>
            <person name="Nagai Y."/>
            <person name="Toyoda A."/>
            <person name="Suzuki Y."/>
            <person name="Arimoto A."/>
            <person name="Ishii H."/>
            <person name="Satoh N."/>
            <person name="Nishiyama T."/>
            <person name="Hasebe M."/>
            <person name="Maruyama T."/>
            <person name="Minagawa J."/>
            <person name="Obokata J."/>
            <person name="Shigenobu S."/>
        </authorList>
    </citation>
    <scope>NUCLEOTIDE SEQUENCE [LARGE SCALE GENOMIC DNA]</scope>
</reference>
<gene>
    <name evidence="2" type="ORF">PoB_003166800</name>
</gene>